<evidence type="ECO:0000256" key="8">
    <source>
        <dbReference type="ARBA" id="ARBA00022833"/>
    </source>
</evidence>
<evidence type="ECO:0000313" key="14">
    <source>
        <dbReference type="EMBL" id="KAK4255500.1"/>
    </source>
</evidence>
<keyword evidence="8 11" id="KW-0862">Zinc</keyword>
<keyword evidence="6 10" id="KW-0863">Zinc-finger</keyword>
<evidence type="ECO:0000256" key="5">
    <source>
        <dbReference type="ARBA" id="ARBA00022723"/>
    </source>
</evidence>
<evidence type="ECO:0000256" key="7">
    <source>
        <dbReference type="ARBA" id="ARBA00022786"/>
    </source>
</evidence>
<dbReference type="GO" id="GO:0061630">
    <property type="term" value="F:ubiquitin protein ligase activity"/>
    <property type="evidence" value="ECO:0007669"/>
    <property type="project" value="UniProtKB-UniRule"/>
</dbReference>
<dbReference type="GO" id="GO:0006511">
    <property type="term" value="P:ubiquitin-dependent protein catabolic process"/>
    <property type="evidence" value="ECO:0007669"/>
    <property type="project" value="UniProtKB-UniRule"/>
</dbReference>
<dbReference type="SMART" id="SM00184">
    <property type="entry name" value="RING"/>
    <property type="match status" value="1"/>
</dbReference>
<comment type="domain">
    <text evidence="11">The RING-type zinc finger domain is responsible for E3 ligase activity.</text>
</comment>
<dbReference type="InterPro" id="IPR018957">
    <property type="entry name" value="Znf_C3HC4_RING-type"/>
</dbReference>
<feature type="region of interest" description="Disordered" evidence="12">
    <location>
        <begin position="97"/>
        <end position="122"/>
    </location>
</feature>
<gene>
    <name evidence="14" type="ORF">QN277_008498</name>
</gene>
<evidence type="ECO:0000256" key="9">
    <source>
        <dbReference type="ARBA" id="ARBA00023136"/>
    </source>
</evidence>
<keyword evidence="7 11" id="KW-0833">Ubl conjugation pathway</keyword>
<dbReference type="GO" id="GO:0008270">
    <property type="term" value="F:zinc ion binding"/>
    <property type="evidence" value="ECO:0007669"/>
    <property type="project" value="UniProtKB-KW"/>
</dbReference>
<dbReference type="AlphaFoldDB" id="A0AAE1JPX1"/>
<dbReference type="InterPro" id="IPR017907">
    <property type="entry name" value="Znf_RING_CS"/>
</dbReference>
<keyword evidence="9" id="KW-0472">Membrane</keyword>
<dbReference type="EMBL" id="JAWXYG010000013">
    <property type="protein sequence ID" value="KAK4255500.1"/>
    <property type="molecule type" value="Genomic_DNA"/>
</dbReference>
<proteinExistence type="predicted"/>
<comment type="catalytic activity">
    <reaction evidence="1 11">
        <text>S-ubiquitinyl-[E2 ubiquitin-conjugating enzyme]-L-cysteine + [acceptor protein]-L-lysine = [E2 ubiquitin-conjugating enzyme]-L-cysteine + N(6)-ubiquitinyl-[acceptor protein]-L-lysine.</text>
        <dbReference type="EC" id="2.3.2.27"/>
    </reaction>
</comment>
<evidence type="ECO:0000256" key="12">
    <source>
        <dbReference type="SAM" id="MobiDB-lite"/>
    </source>
</evidence>
<dbReference type="InterPro" id="IPR045103">
    <property type="entry name" value="RNF5/RNF185-like"/>
</dbReference>
<dbReference type="InterPro" id="IPR001841">
    <property type="entry name" value="Znf_RING"/>
</dbReference>
<reference evidence="14" key="1">
    <citation type="submission" date="2023-10" db="EMBL/GenBank/DDBJ databases">
        <title>Chromosome-level genome of the transformable northern wattle, Acacia crassicarpa.</title>
        <authorList>
            <person name="Massaro I."/>
            <person name="Sinha N.R."/>
            <person name="Poethig S."/>
            <person name="Leichty A.R."/>
        </authorList>
    </citation>
    <scope>NUCLEOTIDE SEQUENCE</scope>
    <source>
        <strain evidence="14">Acra3RX</strain>
        <tissue evidence="14">Leaf</tissue>
    </source>
</reference>
<name>A0AAE1JPX1_9FABA</name>
<dbReference type="InterPro" id="IPR013083">
    <property type="entry name" value="Znf_RING/FYVE/PHD"/>
</dbReference>
<dbReference type="SUPFAM" id="SSF57850">
    <property type="entry name" value="RING/U-box"/>
    <property type="match status" value="1"/>
</dbReference>
<keyword evidence="4 11" id="KW-0808">Transferase</keyword>
<dbReference type="PROSITE" id="PS00518">
    <property type="entry name" value="ZF_RING_1"/>
    <property type="match status" value="1"/>
</dbReference>
<feature type="domain" description="RING-type" evidence="13">
    <location>
        <begin position="35"/>
        <end position="85"/>
    </location>
</feature>
<evidence type="ECO:0000313" key="15">
    <source>
        <dbReference type="Proteomes" id="UP001293593"/>
    </source>
</evidence>
<evidence type="ECO:0000256" key="11">
    <source>
        <dbReference type="RuleBase" id="RU369090"/>
    </source>
</evidence>
<comment type="pathway">
    <text evidence="3 11">Protein modification; protein ubiquitination.</text>
</comment>
<sequence length="255" mass="29088">MAALDQYFDEAVSRTDSYGEENSYSDRTDSNGFDCNICLDCVQDPVVTLCGHLYCWPCIYKWLQFHNLSNEEYGEQQTPQCPVCKTEVSQSSLVPLYGRGQTTEPSSKGKSHHMGNMIPQRPLGPLSSVYRRRPFNNATTSAVPQPSSQFYNGHYPYYHHPQQFNSNPSSSNSGMLGMDGALRNAFDSRIGMFGEMIYARVFGNQVTNVYTYPNTYNLAWNSNPRIRRHLMQTDKQLNRICFFLLCSIVLCLLLF</sequence>
<evidence type="ECO:0000256" key="10">
    <source>
        <dbReference type="PROSITE-ProRule" id="PRU00175"/>
    </source>
</evidence>
<dbReference type="Pfam" id="PF00097">
    <property type="entry name" value="zf-C3HC4"/>
    <property type="match status" value="1"/>
</dbReference>
<evidence type="ECO:0000256" key="6">
    <source>
        <dbReference type="ARBA" id="ARBA00022771"/>
    </source>
</evidence>
<evidence type="ECO:0000256" key="3">
    <source>
        <dbReference type="ARBA" id="ARBA00004906"/>
    </source>
</evidence>
<comment type="function">
    <text evidence="11">E3 ubiquitin-protein ligase.</text>
</comment>
<dbReference type="PANTHER" id="PTHR12313">
    <property type="entry name" value="E3 UBIQUITIN-PROTEIN LIGASE RNF5-RELATED"/>
    <property type="match status" value="1"/>
</dbReference>
<comment type="caution">
    <text evidence="14">The sequence shown here is derived from an EMBL/GenBank/DDBJ whole genome shotgun (WGS) entry which is preliminary data.</text>
</comment>
<keyword evidence="5 11" id="KW-0479">Metal-binding</keyword>
<evidence type="ECO:0000256" key="4">
    <source>
        <dbReference type="ARBA" id="ARBA00022679"/>
    </source>
</evidence>
<accession>A0AAE1JPX1</accession>
<dbReference type="EC" id="2.3.2.27" evidence="11"/>
<dbReference type="Gene3D" id="3.30.40.10">
    <property type="entry name" value="Zinc/RING finger domain, C3HC4 (zinc finger)"/>
    <property type="match status" value="1"/>
</dbReference>
<evidence type="ECO:0000256" key="1">
    <source>
        <dbReference type="ARBA" id="ARBA00000900"/>
    </source>
</evidence>
<evidence type="ECO:0000256" key="2">
    <source>
        <dbReference type="ARBA" id="ARBA00004308"/>
    </source>
</evidence>
<evidence type="ECO:0000259" key="13">
    <source>
        <dbReference type="PROSITE" id="PS50089"/>
    </source>
</evidence>
<organism evidence="14 15">
    <name type="scientific">Acacia crassicarpa</name>
    <name type="common">northern wattle</name>
    <dbReference type="NCBI Taxonomy" id="499986"/>
    <lineage>
        <taxon>Eukaryota</taxon>
        <taxon>Viridiplantae</taxon>
        <taxon>Streptophyta</taxon>
        <taxon>Embryophyta</taxon>
        <taxon>Tracheophyta</taxon>
        <taxon>Spermatophyta</taxon>
        <taxon>Magnoliopsida</taxon>
        <taxon>eudicotyledons</taxon>
        <taxon>Gunneridae</taxon>
        <taxon>Pentapetalae</taxon>
        <taxon>rosids</taxon>
        <taxon>fabids</taxon>
        <taxon>Fabales</taxon>
        <taxon>Fabaceae</taxon>
        <taxon>Caesalpinioideae</taxon>
        <taxon>mimosoid clade</taxon>
        <taxon>Acacieae</taxon>
        <taxon>Acacia</taxon>
    </lineage>
</organism>
<protein>
    <recommendedName>
        <fullName evidence="11">E3 ubiquitin-protein ligase RMA</fullName>
        <ecNumber evidence="11">2.3.2.27</ecNumber>
    </recommendedName>
    <alternativeName>
        <fullName evidence="11">Protein RING membrane-anchor</fullName>
    </alternativeName>
    <alternativeName>
        <fullName evidence="11">RING-type E3 ubiquitin transferase RMA</fullName>
    </alternativeName>
</protein>
<keyword evidence="15" id="KW-1185">Reference proteome</keyword>
<dbReference type="GO" id="GO:0005789">
    <property type="term" value="C:endoplasmic reticulum membrane"/>
    <property type="evidence" value="ECO:0007669"/>
    <property type="project" value="UniProtKB-SubCell"/>
</dbReference>
<keyword evidence="11" id="KW-0256">Endoplasmic reticulum</keyword>
<comment type="subcellular location">
    <subcellularLocation>
        <location evidence="2">Endomembrane system</location>
    </subcellularLocation>
    <subcellularLocation>
        <location evidence="11">Endoplasmic reticulum membrane</location>
        <topology evidence="11">Single-pass type IV membrane protein</topology>
    </subcellularLocation>
</comment>
<dbReference type="Proteomes" id="UP001293593">
    <property type="component" value="Unassembled WGS sequence"/>
</dbReference>
<dbReference type="PROSITE" id="PS50089">
    <property type="entry name" value="ZF_RING_2"/>
    <property type="match status" value="1"/>
</dbReference>